<evidence type="ECO:0000256" key="1">
    <source>
        <dbReference type="ARBA" id="ARBA00001946"/>
    </source>
</evidence>
<dbReference type="Gene3D" id="3.30.460.10">
    <property type="entry name" value="Beta Polymerase, domain 2"/>
    <property type="match status" value="1"/>
</dbReference>
<dbReference type="GO" id="GO:0016779">
    <property type="term" value="F:nucleotidyltransferase activity"/>
    <property type="evidence" value="ECO:0007669"/>
    <property type="project" value="UniProtKB-KW"/>
</dbReference>
<evidence type="ECO:0000256" key="8">
    <source>
        <dbReference type="ARBA" id="ARBA00022842"/>
    </source>
</evidence>
<proteinExistence type="inferred from homology"/>
<evidence type="ECO:0000313" key="11">
    <source>
        <dbReference type="EMBL" id="OGI43772.1"/>
    </source>
</evidence>
<keyword evidence="6" id="KW-0547">Nucleotide-binding</keyword>
<dbReference type="GO" id="GO:0046872">
    <property type="term" value="F:metal ion binding"/>
    <property type="evidence" value="ECO:0007669"/>
    <property type="project" value="UniProtKB-KW"/>
</dbReference>
<dbReference type="Pfam" id="PF01909">
    <property type="entry name" value="NTP_transf_2"/>
    <property type="match status" value="1"/>
</dbReference>
<comment type="similarity">
    <text evidence="9">Belongs to the MntA antitoxin family.</text>
</comment>
<dbReference type="InterPro" id="IPR052038">
    <property type="entry name" value="Type-VII_TA_antitoxin"/>
</dbReference>
<evidence type="ECO:0000256" key="7">
    <source>
        <dbReference type="ARBA" id="ARBA00022840"/>
    </source>
</evidence>
<keyword evidence="7" id="KW-0067">ATP-binding</keyword>
<sequence>MAASKPKPGSAQKLLQAMRADIQRIAAAHGARNVRVFGSVARGEADERSDVDFLVDMDEGRTLFDMGGLLMDLRELLHREVDVVTENGLKPRMRERVLREAKPL</sequence>
<protein>
    <submittedName>
        <fullName evidence="11">Nucleotidyltransferase</fullName>
    </submittedName>
</protein>
<organism evidence="11 12">
    <name type="scientific">Candidatus Muproteobacteria bacterium RIFCSPHIGHO2_01_FULL_65_16</name>
    <dbReference type="NCBI Taxonomy" id="1817764"/>
    <lineage>
        <taxon>Bacteria</taxon>
        <taxon>Pseudomonadati</taxon>
        <taxon>Pseudomonadota</taxon>
        <taxon>Candidatus Muproteobacteria</taxon>
    </lineage>
</organism>
<evidence type="ECO:0000313" key="12">
    <source>
        <dbReference type="Proteomes" id="UP000179360"/>
    </source>
</evidence>
<dbReference type="PANTHER" id="PTHR33571">
    <property type="entry name" value="SSL8005 PROTEIN"/>
    <property type="match status" value="1"/>
</dbReference>
<dbReference type="PANTHER" id="PTHR33571:SF12">
    <property type="entry name" value="BSL3053 PROTEIN"/>
    <property type="match status" value="1"/>
</dbReference>
<name>A0A1F6TFA4_9PROT</name>
<keyword evidence="5" id="KW-0479">Metal-binding</keyword>
<dbReference type="GO" id="GO:0005524">
    <property type="term" value="F:ATP binding"/>
    <property type="evidence" value="ECO:0007669"/>
    <property type="project" value="UniProtKB-KW"/>
</dbReference>
<keyword evidence="4" id="KW-0548">Nucleotidyltransferase</keyword>
<reference evidence="11 12" key="1">
    <citation type="journal article" date="2016" name="Nat. Commun.">
        <title>Thousands of microbial genomes shed light on interconnected biogeochemical processes in an aquifer system.</title>
        <authorList>
            <person name="Anantharaman K."/>
            <person name="Brown C.T."/>
            <person name="Hug L.A."/>
            <person name="Sharon I."/>
            <person name="Castelle C.J."/>
            <person name="Probst A.J."/>
            <person name="Thomas B.C."/>
            <person name="Singh A."/>
            <person name="Wilkins M.J."/>
            <person name="Karaoz U."/>
            <person name="Brodie E.L."/>
            <person name="Williams K.H."/>
            <person name="Hubbard S.S."/>
            <person name="Banfield J.F."/>
        </authorList>
    </citation>
    <scope>NUCLEOTIDE SEQUENCE [LARGE SCALE GENOMIC DNA]</scope>
</reference>
<evidence type="ECO:0000256" key="5">
    <source>
        <dbReference type="ARBA" id="ARBA00022723"/>
    </source>
</evidence>
<keyword evidence="8" id="KW-0460">Magnesium</keyword>
<dbReference type="CDD" id="cd05403">
    <property type="entry name" value="NT_KNTase_like"/>
    <property type="match status" value="1"/>
</dbReference>
<dbReference type="SUPFAM" id="SSF81301">
    <property type="entry name" value="Nucleotidyltransferase"/>
    <property type="match status" value="1"/>
</dbReference>
<accession>A0A1F6TFA4</accession>
<comment type="caution">
    <text evidence="11">The sequence shown here is derived from an EMBL/GenBank/DDBJ whole genome shotgun (WGS) entry which is preliminary data.</text>
</comment>
<comment type="cofactor">
    <cofactor evidence="1">
        <name>Mg(2+)</name>
        <dbReference type="ChEBI" id="CHEBI:18420"/>
    </cofactor>
</comment>
<dbReference type="STRING" id="1817764.A2637_03565"/>
<evidence type="ECO:0000256" key="9">
    <source>
        <dbReference type="ARBA" id="ARBA00038276"/>
    </source>
</evidence>
<dbReference type="AlphaFoldDB" id="A0A1F6TFA4"/>
<gene>
    <name evidence="11" type="ORF">A2637_03565</name>
</gene>
<keyword evidence="3 11" id="KW-0808">Transferase</keyword>
<evidence type="ECO:0000256" key="6">
    <source>
        <dbReference type="ARBA" id="ARBA00022741"/>
    </source>
</evidence>
<dbReference type="InterPro" id="IPR043519">
    <property type="entry name" value="NT_sf"/>
</dbReference>
<keyword evidence="2" id="KW-1277">Toxin-antitoxin system</keyword>
<evidence type="ECO:0000256" key="3">
    <source>
        <dbReference type="ARBA" id="ARBA00022679"/>
    </source>
</evidence>
<dbReference type="InterPro" id="IPR002934">
    <property type="entry name" value="Polymerase_NTP_transf_dom"/>
</dbReference>
<dbReference type="EMBL" id="MFSY01000132">
    <property type="protein sequence ID" value="OGI43772.1"/>
    <property type="molecule type" value="Genomic_DNA"/>
</dbReference>
<dbReference type="Proteomes" id="UP000179360">
    <property type="component" value="Unassembled WGS sequence"/>
</dbReference>
<feature type="domain" description="Polymerase nucleotidyl transferase" evidence="10">
    <location>
        <begin position="33"/>
        <end position="101"/>
    </location>
</feature>
<evidence type="ECO:0000256" key="2">
    <source>
        <dbReference type="ARBA" id="ARBA00022649"/>
    </source>
</evidence>
<evidence type="ECO:0000256" key="4">
    <source>
        <dbReference type="ARBA" id="ARBA00022695"/>
    </source>
</evidence>
<evidence type="ECO:0000259" key="10">
    <source>
        <dbReference type="Pfam" id="PF01909"/>
    </source>
</evidence>